<feature type="signal peptide" evidence="1">
    <location>
        <begin position="1"/>
        <end position="30"/>
    </location>
</feature>
<proteinExistence type="predicted"/>
<evidence type="ECO:0000313" key="3">
    <source>
        <dbReference type="Proteomes" id="UP000580797"/>
    </source>
</evidence>
<dbReference type="AlphaFoldDB" id="A0A7W8TU24"/>
<gene>
    <name evidence="2" type="ORF">HD598_001606</name>
</gene>
<organism evidence="2 3">
    <name type="scientific">Neomicrococcus aestuarii</name>
    <dbReference type="NCBI Taxonomy" id="556325"/>
    <lineage>
        <taxon>Bacteria</taxon>
        <taxon>Bacillati</taxon>
        <taxon>Actinomycetota</taxon>
        <taxon>Actinomycetes</taxon>
        <taxon>Micrococcales</taxon>
        <taxon>Micrococcaceae</taxon>
        <taxon>Neomicrococcus</taxon>
    </lineage>
</organism>
<name>A0A7W8TU24_9MICC</name>
<dbReference type="EMBL" id="JACHDR010000001">
    <property type="protein sequence ID" value="MBB5512919.1"/>
    <property type="molecule type" value="Genomic_DNA"/>
</dbReference>
<dbReference type="RefSeq" id="WP_183665043.1">
    <property type="nucleotide sequence ID" value="NZ_BAAARH010000021.1"/>
</dbReference>
<dbReference type="PROSITE" id="PS51257">
    <property type="entry name" value="PROKAR_LIPOPROTEIN"/>
    <property type="match status" value="1"/>
</dbReference>
<evidence type="ECO:0000313" key="2">
    <source>
        <dbReference type="EMBL" id="MBB5512919.1"/>
    </source>
</evidence>
<feature type="chain" id="PRO_5030959688" evidence="1">
    <location>
        <begin position="31"/>
        <end position="302"/>
    </location>
</feature>
<sequence>MNQTLKKVFLAPLVLLAAVGMLSGCGSNSATPPNEKSLRAVSTLTEFPMEISMANEILIQECIRRETGLNPPLNISEVNRRPLTHPMSNVFTSEAEAKQLGYITTFKDEPDALELWIKSLSVQDQQRYWTAFTGPPDGPEVEVAGSNGQIVSTAKAGCNSSAIAQVYGSIESNLSLTLMINEYLVAAYSSAGNRDAELTRLVPKFEQCMKDHGYSVTGFGVQNLAATMLGKYRKLGEKPNAEEQKLAAADFACQNEIDLLGVINKNFAQGADAWLQANEGKLLAMQEELNKAKDRAIKIING</sequence>
<accession>A0A7W8TU24</accession>
<protein>
    <submittedName>
        <fullName evidence="2">Uncharacterized protein</fullName>
    </submittedName>
</protein>
<keyword evidence="1" id="KW-0732">Signal</keyword>
<evidence type="ECO:0000256" key="1">
    <source>
        <dbReference type="SAM" id="SignalP"/>
    </source>
</evidence>
<comment type="caution">
    <text evidence="2">The sequence shown here is derived from an EMBL/GenBank/DDBJ whole genome shotgun (WGS) entry which is preliminary data.</text>
</comment>
<dbReference type="Proteomes" id="UP000580797">
    <property type="component" value="Unassembled WGS sequence"/>
</dbReference>
<reference evidence="2 3" key="1">
    <citation type="submission" date="2020-08" db="EMBL/GenBank/DDBJ databases">
        <title>Sequencing the genomes of 1000 actinobacteria strains.</title>
        <authorList>
            <person name="Klenk H.-P."/>
        </authorList>
    </citation>
    <scope>NUCLEOTIDE SEQUENCE [LARGE SCALE GENOMIC DNA]</scope>
    <source>
        <strain evidence="2 3">DSM 105783</strain>
    </source>
</reference>